<feature type="domain" description="HTH tetR-type" evidence="3">
    <location>
        <begin position="7"/>
        <end position="67"/>
    </location>
</feature>
<reference evidence="4 5" key="1">
    <citation type="submission" date="2019-10" db="EMBL/GenBank/DDBJ databases">
        <authorList>
            <person name="Wolf R A."/>
        </authorList>
    </citation>
    <scope>NUCLEOTIDE SEQUENCE [LARGE SCALE GENOMIC DNA]</scope>
    <source>
        <strain evidence="4">Collinsella_aerofaciens_MC2</strain>
    </source>
</reference>
<dbReference type="AlphaFoldDB" id="A0A5K1IE35"/>
<evidence type="ECO:0000313" key="4">
    <source>
        <dbReference type="EMBL" id="VWL93152.1"/>
    </source>
</evidence>
<name>A0A5K1IE35_9ACTN</name>
<evidence type="ECO:0000256" key="2">
    <source>
        <dbReference type="PROSITE-ProRule" id="PRU00335"/>
    </source>
</evidence>
<dbReference type="RefSeq" id="WP_152073781.1">
    <property type="nucleotide sequence ID" value="NZ_CAAKNU010000015.1"/>
</dbReference>
<accession>A0A5K1IE35</accession>
<dbReference type="InterPro" id="IPR001647">
    <property type="entry name" value="HTH_TetR"/>
</dbReference>
<evidence type="ECO:0000256" key="1">
    <source>
        <dbReference type="ARBA" id="ARBA00023125"/>
    </source>
</evidence>
<keyword evidence="5" id="KW-1185">Reference proteome</keyword>
<sequence>MSNGNYQETHERILKSGLAAFLEEGFEKANLRRICKAAGVTTGAFYKHFEDKEALFTELVEPLASMIREAYAQGEERGFAGYDEGRPVTPEQVRFALETKAEGTLATTTMLYSHRDIYELLVFRSYGTPYEHFLDWLVDEEDRTTLRALELIHGAERAQTVISKESLHIVNHAFYIALSENIVHAKNVEELQATTEVISTFFNSGWEKYRTP</sequence>
<dbReference type="PROSITE" id="PS50977">
    <property type="entry name" value="HTH_TETR_2"/>
    <property type="match status" value="1"/>
</dbReference>
<dbReference type="Proteomes" id="UP000361836">
    <property type="component" value="Unassembled WGS sequence"/>
</dbReference>
<dbReference type="PRINTS" id="PR00455">
    <property type="entry name" value="HTHTETR"/>
</dbReference>
<keyword evidence="1 2" id="KW-0238">DNA-binding</keyword>
<dbReference type="Pfam" id="PF00440">
    <property type="entry name" value="TetR_N"/>
    <property type="match status" value="1"/>
</dbReference>
<dbReference type="EMBL" id="CABWIE010000013">
    <property type="protein sequence ID" value="VWL93152.1"/>
    <property type="molecule type" value="Genomic_DNA"/>
</dbReference>
<dbReference type="InterPro" id="IPR009057">
    <property type="entry name" value="Homeodomain-like_sf"/>
</dbReference>
<organism evidence="4 5">
    <name type="scientific">Collinsella aerofaciens</name>
    <dbReference type="NCBI Taxonomy" id="74426"/>
    <lineage>
        <taxon>Bacteria</taxon>
        <taxon>Bacillati</taxon>
        <taxon>Actinomycetota</taxon>
        <taxon>Coriobacteriia</taxon>
        <taxon>Coriobacteriales</taxon>
        <taxon>Coriobacteriaceae</taxon>
        <taxon>Collinsella</taxon>
    </lineage>
</organism>
<feature type="DNA-binding region" description="H-T-H motif" evidence="2">
    <location>
        <begin position="30"/>
        <end position="49"/>
    </location>
</feature>
<proteinExistence type="predicted"/>
<dbReference type="Gene3D" id="1.10.357.10">
    <property type="entry name" value="Tetracycline Repressor, domain 2"/>
    <property type="match status" value="1"/>
</dbReference>
<dbReference type="PANTHER" id="PTHR43479">
    <property type="entry name" value="ACREF/ENVCD OPERON REPRESSOR-RELATED"/>
    <property type="match status" value="1"/>
</dbReference>
<gene>
    <name evidence="4" type="primary">acrR</name>
    <name evidence="4" type="ORF">KCJAJFAP_02146</name>
</gene>
<dbReference type="PANTHER" id="PTHR43479:SF11">
    <property type="entry name" value="ACREF_ENVCD OPERON REPRESSOR-RELATED"/>
    <property type="match status" value="1"/>
</dbReference>
<dbReference type="GO" id="GO:0003677">
    <property type="term" value="F:DNA binding"/>
    <property type="evidence" value="ECO:0007669"/>
    <property type="project" value="UniProtKB-UniRule"/>
</dbReference>
<dbReference type="InterPro" id="IPR050624">
    <property type="entry name" value="HTH-type_Tx_Regulator"/>
</dbReference>
<protein>
    <submittedName>
        <fullName evidence="4">HTH-type transcriptional regulator AcrR</fullName>
    </submittedName>
</protein>
<dbReference type="OrthoDB" id="3237195at2"/>
<evidence type="ECO:0000259" key="3">
    <source>
        <dbReference type="PROSITE" id="PS50977"/>
    </source>
</evidence>
<dbReference type="SUPFAM" id="SSF46689">
    <property type="entry name" value="Homeodomain-like"/>
    <property type="match status" value="1"/>
</dbReference>
<evidence type="ECO:0000313" key="5">
    <source>
        <dbReference type="Proteomes" id="UP000361836"/>
    </source>
</evidence>